<evidence type="ECO:0000313" key="2">
    <source>
        <dbReference type="Proteomes" id="UP000886883"/>
    </source>
</evidence>
<gene>
    <name evidence="1" type="ORF">H9763_03215</name>
</gene>
<reference evidence="1" key="1">
    <citation type="journal article" date="2021" name="PeerJ">
        <title>Extensive microbial diversity within the chicken gut microbiome revealed by metagenomics and culture.</title>
        <authorList>
            <person name="Gilroy R."/>
            <person name="Ravi A."/>
            <person name="Getino M."/>
            <person name="Pursley I."/>
            <person name="Horton D.L."/>
            <person name="Alikhan N.F."/>
            <person name="Baker D."/>
            <person name="Gharbi K."/>
            <person name="Hall N."/>
            <person name="Watson M."/>
            <person name="Adriaenssens E.M."/>
            <person name="Foster-Nyarko E."/>
            <person name="Jarju S."/>
            <person name="Secka A."/>
            <person name="Antonio M."/>
            <person name="Oren A."/>
            <person name="Chaudhuri R.R."/>
            <person name="La Ragione R."/>
            <person name="Hildebrand F."/>
            <person name="Pallen M.J."/>
        </authorList>
    </citation>
    <scope>NUCLEOTIDE SEQUENCE</scope>
    <source>
        <strain evidence="1">USAMLcec3-2134</strain>
    </source>
</reference>
<evidence type="ECO:0000313" key="1">
    <source>
        <dbReference type="EMBL" id="HJB90460.1"/>
    </source>
</evidence>
<name>A0A9D2MRT8_9FIRM</name>
<reference evidence="1" key="2">
    <citation type="submission" date="2021-04" db="EMBL/GenBank/DDBJ databases">
        <authorList>
            <person name="Gilroy R."/>
        </authorList>
    </citation>
    <scope>NUCLEOTIDE SEQUENCE</scope>
    <source>
        <strain evidence="1">USAMLcec3-2134</strain>
    </source>
</reference>
<proteinExistence type="predicted"/>
<accession>A0A9D2MRT8</accession>
<dbReference type="Proteomes" id="UP000886883">
    <property type="component" value="Unassembled WGS sequence"/>
</dbReference>
<sequence length="96" mass="11258">MEKRSMTSRPVNNEVDFCKVYDMGTKEKIEKILLANRISYCCHFEDRGILNRIFPSRPGDKTVCIFRIHDEEVPRARKLVSSVLGESRGKRKENKR</sequence>
<dbReference type="AlphaFoldDB" id="A0A9D2MRT8"/>
<protein>
    <submittedName>
        <fullName evidence="1">Uncharacterized protein</fullName>
    </submittedName>
</protein>
<organism evidence="1 2">
    <name type="scientific">Candidatus Eisenbergiella merdigallinarum</name>
    <dbReference type="NCBI Taxonomy" id="2838552"/>
    <lineage>
        <taxon>Bacteria</taxon>
        <taxon>Bacillati</taxon>
        <taxon>Bacillota</taxon>
        <taxon>Clostridia</taxon>
        <taxon>Lachnospirales</taxon>
        <taxon>Lachnospiraceae</taxon>
        <taxon>Eisenbergiella</taxon>
    </lineage>
</organism>
<comment type="caution">
    <text evidence="1">The sequence shown here is derived from an EMBL/GenBank/DDBJ whole genome shotgun (WGS) entry which is preliminary data.</text>
</comment>
<dbReference type="EMBL" id="DWXE01000010">
    <property type="protein sequence ID" value="HJB90460.1"/>
    <property type="molecule type" value="Genomic_DNA"/>
</dbReference>